<evidence type="ECO:0000313" key="3">
    <source>
        <dbReference type="Proteomes" id="UP000323386"/>
    </source>
</evidence>
<evidence type="ECO:0000313" key="2">
    <source>
        <dbReference type="EMBL" id="SPO40762.1"/>
    </source>
</evidence>
<feature type="compositionally biased region" description="Basic and acidic residues" evidence="1">
    <location>
        <begin position="669"/>
        <end position="684"/>
    </location>
</feature>
<dbReference type="Proteomes" id="UP000323386">
    <property type="component" value="Unassembled WGS sequence"/>
</dbReference>
<feature type="compositionally biased region" description="Polar residues" evidence="1">
    <location>
        <begin position="178"/>
        <end position="190"/>
    </location>
</feature>
<feature type="compositionally biased region" description="Basic and acidic residues" evidence="1">
    <location>
        <begin position="126"/>
        <end position="135"/>
    </location>
</feature>
<proteinExistence type="predicted"/>
<feature type="compositionally biased region" description="Polar residues" evidence="1">
    <location>
        <begin position="78"/>
        <end position="94"/>
    </location>
</feature>
<accession>A0A5C3F8N8</accession>
<feature type="region of interest" description="Disordered" evidence="1">
    <location>
        <begin position="550"/>
        <end position="608"/>
    </location>
</feature>
<feature type="compositionally biased region" description="Basic and acidic residues" evidence="1">
    <location>
        <begin position="453"/>
        <end position="464"/>
    </location>
</feature>
<feature type="region of interest" description="Disordered" evidence="1">
    <location>
        <begin position="78"/>
        <end position="212"/>
    </location>
</feature>
<feature type="region of interest" description="Disordered" evidence="1">
    <location>
        <begin position="447"/>
        <end position="492"/>
    </location>
</feature>
<dbReference type="AlphaFoldDB" id="A0A5C3F8N8"/>
<feature type="compositionally biased region" description="Basic and acidic residues" evidence="1">
    <location>
        <begin position="551"/>
        <end position="560"/>
    </location>
</feature>
<protein>
    <submittedName>
        <fullName evidence="2">Uncharacterized protein</fullName>
    </submittedName>
</protein>
<organism evidence="2 3">
    <name type="scientific">Pseudozyma flocculosa</name>
    <dbReference type="NCBI Taxonomy" id="84751"/>
    <lineage>
        <taxon>Eukaryota</taxon>
        <taxon>Fungi</taxon>
        <taxon>Dikarya</taxon>
        <taxon>Basidiomycota</taxon>
        <taxon>Ustilaginomycotina</taxon>
        <taxon>Ustilaginomycetes</taxon>
        <taxon>Ustilaginales</taxon>
        <taxon>Ustilaginaceae</taxon>
        <taxon>Pseudozyma</taxon>
    </lineage>
</organism>
<feature type="region of interest" description="Disordered" evidence="1">
    <location>
        <begin position="657"/>
        <end position="684"/>
    </location>
</feature>
<keyword evidence="3" id="KW-1185">Reference proteome</keyword>
<evidence type="ECO:0000256" key="1">
    <source>
        <dbReference type="SAM" id="MobiDB-lite"/>
    </source>
</evidence>
<feature type="region of interest" description="Disordered" evidence="1">
    <location>
        <begin position="377"/>
        <end position="396"/>
    </location>
</feature>
<sequence>MSEWSHSLADRADDIYGSSDTELGDAFPCSSTAALDERRRLQEREALDLSNVDESCVKFTETPFTIAARVANTKRQRLQGSIPSTVSQSSSDTARTGPAPAVPRSKHGASTSRPRKPLAQISAGREIVHDPEVERWSGAIPSRDKTRDASSFKLASNDLVQPGVPSTILPATDLPPSETLSSSTEGTASNPIFRFSPPELSPPKQGKARSGPLSDLVISLASSDHGSPLQIPRKDAELSDGMMEMLDDRNEAIAATGEWSSTNLVSRGSSTWNPCDDAASGEPGLVFETPSWSSGILEDASRSHRRPFTPSPRDRVYEPAFQRFEPQKRPPTATRTLIVQGPPSFPASATTYAQGSDTASSELCLPQARSRAIRDFGSTPNPIDASQMRPPHRSPSVAKRYADTALQALRSSERKLKAGKENIAFAPLAAEAKPQTEWTTLLSSRIGRGPTRAQRDARRDHDSSHYGLQKLPGLSAKPHIPATKPQGRAATGRHLRLPLFRPLGSTSEERRAAQAALGEREECGARQRWRSDRDHDGSLTIRATETILLSDDDKGADERPKKQRRLTLFEPTPLQPSFAPAPSTAGLNAAAGLHPRSTHHASGLGRREKPDGVCDPAFRGPGCVAGIVGTSTVSLASAAKAWQRLMSQTVNRFDLTEPTAKGSGFRRLQKNEIPGRRNDPGQSV</sequence>
<reference evidence="2 3" key="1">
    <citation type="submission" date="2018-03" db="EMBL/GenBank/DDBJ databases">
        <authorList>
            <person name="Guldener U."/>
        </authorList>
    </citation>
    <scope>NUCLEOTIDE SEQUENCE [LARGE SCALE GENOMIC DNA]</scope>
    <source>
        <strain evidence="2 3">DAOM196992</strain>
    </source>
</reference>
<gene>
    <name evidence="2" type="ORF">PSFLO_06244</name>
</gene>
<dbReference type="EMBL" id="OOIP01000022">
    <property type="protein sequence ID" value="SPO40762.1"/>
    <property type="molecule type" value="Genomic_DNA"/>
</dbReference>
<name>A0A5C3F8N8_9BASI</name>
<feature type="region of interest" description="Disordered" evidence="1">
    <location>
        <begin position="515"/>
        <end position="537"/>
    </location>
</feature>